<reference evidence="2" key="1">
    <citation type="submission" date="2018-02" db="EMBL/GenBank/DDBJ databases">
        <title>Rhizophora mucronata_Transcriptome.</title>
        <authorList>
            <person name="Meera S.P."/>
            <person name="Sreeshan A."/>
            <person name="Augustine A."/>
        </authorList>
    </citation>
    <scope>NUCLEOTIDE SEQUENCE</scope>
    <source>
        <tissue evidence="2">Leaf</tissue>
    </source>
</reference>
<dbReference type="EMBL" id="GGEC01048819">
    <property type="protein sequence ID" value="MBX29303.1"/>
    <property type="molecule type" value="Transcribed_RNA"/>
</dbReference>
<keyword evidence="2" id="KW-0378">Hydrolase</keyword>
<protein>
    <submittedName>
        <fullName evidence="1 2">Fatty acid amide hydrolase</fullName>
    </submittedName>
</protein>
<evidence type="ECO:0000313" key="1">
    <source>
        <dbReference type="EMBL" id="MBX29291.1"/>
    </source>
</evidence>
<dbReference type="AlphaFoldDB" id="A0A2P2MGG6"/>
<dbReference type="GO" id="GO:0016787">
    <property type="term" value="F:hydrolase activity"/>
    <property type="evidence" value="ECO:0007669"/>
    <property type="project" value="UniProtKB-KW"/>
</dbReference>
<dbReference type="EMBL" id="GGEC01048807">
    <property type="protein sequence ID" value="MBX29291.1"/>
    <property type="molecule type" value="Transcribed_RNA"/>
</dbReference>
<accession>A0A2P2MGG6</accession>
<evidence type="ECO:0000313" key="2">
    <source>
        <dbReference type="EMBL" id="MBX29303.1"/>
    </source>
</evidence>
<name>A0A2P2MGG6_RHIMU</name>
<proteinExistence type="predicted"/>
<dbReference type="EMBL" id="GGEC01048821">
    <property type="protein sequence ID" value="MBX29305.1"/>
    <property type="molecule type" value="Transcribed_RNA"/>
</dbReference>
<sequence>MNPIFKPMLKLPAWLDFWSKSLSGCWSCPSSEQHSCTCSRETI</sequence>
<organism evidence="2">
    <name type="scientific">Rhizophora mucronata</name>
    <name type="common">Asiatic mangrove</name>
    <dbReference type="NCBI Taxonomy" id="61149"/>
    <lineage>
        <taxon>Eukaryota</taxon>
        <taxon>Viridiplantae</taxon>
        <taxon>Streptophyta</taxon>
        <taxon>Embryophyta</taxon>
        <taxon>Tracheophyta</taxon>
        <taxon>Spermatophyta</taxon>
        <taxon>Magnoliopsida</taxon>
        <taxon>eudicotyledons</taxon>
        <taxon>Gunneridae</taxon>
        <taxon>Pentapetalae</taxon>
        <taxon>rosids</taxon>
        <taxon>fabids</taxon>
        <taxon>Malpighiales</taxon>
        <taxon>Rhizophoraceae</taxon>
        <taxon>Rhizophora</taxon>
    </lineage>
</organism>